<reference evidence="2" key="1">
    <citation type="journal article" date="2012" name="Science">
        <title>The Paleozoic origin of enzymatic lignin decomposition reconstructed from 31 fungal genomes.</title>
        <authorList>
            <person name="Floudas D."/>
            <person name="Binder M."/>
            <person name="Riley R."/>
            <person name="Barry K."/>
            <person name="Blanchette R.A."/>
            <person name="Henrissat B."/>
            <person name="Martinez A.T."/>
            <person name="Otillar R."/>
            <person name="Spatafora J.W."/>
            <person name="Yadav J.S."/>
            <person name="Aerts A."/>
            <person name="Benoit I."/>
            <person name="Boyd A."/>
            <person name="Carlson A."/>
            <person name="Copeland A."/>
            <person name="Coutinho P.M."/>
            <person name="de Vries R.P."/>
            <person name="Ferreira P."/>
            <person name="Findley K."/>
            <person name="Foster B."/>
            <person name="Gaskell J."/>
            <person name="Glotzer D."/>
            <person name="Gorecki P."/>
            <person name="Heitman J."/>
            <person name="Hesse C."/>
            <person name="Hori C."/>
            <person name="Igarashi K."/>
            <person name="Jurgens J.A."/>
            <person name="Kallen N."/>
            <person name="Kersten P."/>
            <person name="Kohler A."/>
            <person name="Kuees U."/>
            <person name="Kumar T.K.A."/>
            <person name="Kuo A."/>
            <person name="LaButti K."/>
            <person name="Larrondo L.F."/>
            <person name="Lindquist E."/>
            <person name="Ling A."/>
            <person name="Lombard V."/>
            <person name="Lucas S."/>
            <person name="Lundell T."/>
            <person name="Martin R."/>
            <person name="McLaughlin D.J."/>
            <person name="Morgenstern I."/>
            <person name="Morin E."/>
            <person name="Murat C."/>
            <person name="Nagy L.G."/>
            <person name="Nolan M."/>
            <person name="Ohm R.A."/>
            <person name="Patyshakuliyeva A."/>
            <person name="Rokas A."/>
            <person name="Ruiz-Duenas F.J."/>
            <person name="Sabat G."/>
            <person name="Salamov A."/>
            <person name="Samejima M."/>
            <person name="Schmutz J."/>
            <person name="Slot J.C."/>
            <person name="St John F."/>
            <person name="Stenlid J."/>
            <person name="Sun H."/>
            <person name="Sun S."/>
            <person name="Syed K."/>
            <person name="Tsang A."/>
            <person name="Wiebenga A."/>
            <person name="Young D."/>
            <person name="Pisabarro A."/>
            <person name="Eastwood D.C."/>
            <person name="Martin F."/>
            <person name="Cullen D."/>
            <person name="Grigoriev I.V."/>
            <person name="Hibbett D.S."/>
        </authorList>
    </citation>
    <scope>NUCLEOTIDE SEQUENCE [LARGE SCALE GENOMIC DNA]</scope>
    <source>
        <strain evidence="2">RWD-64-598 SS2</strain>
    </source>
</reference>
<organism evidence="1 2">
    <name type="scientific">Coniophora puteana (strain RWD-64-598)</name>
    <name type="common">Brown rot fungus</name>
    <dbReference type="NCBI Taxonomy" id="741705"/>
    <lineage>
        <taxon>Eukaryota</taxon>
        <taxon>Fungi</taxon>
        <taxon>Dikarya</taxon>
        <taxon>Basidiomycota</taxon>
        <taxon>Agaricomycotina</taxon>
        <taxon>Agaricomycetes</taxon>
        <taxon>Agaricomycetidae</taxon>
        <taxon>Boletales</taxon>
        <taxon>Coniophorineae</taxon>
        <taxon>Coniophoraceae</taxon>
        <taxon>Coniophora</taxon>
    </lineage>
</organism>
<dbReference type="KEGG" id="cput:CONPUDRAFT_155681"/>
<dbReference type="AlphaFoldDB" id="A0A5M3MK05"/>
<dbReference type="GeneID" id="19203489"/>
<dbReference type="Proteomes" id="UP000053558">
    <property type="component" value="Unassembled WGS sequence"/>
</dbReference>
<name>A0A5M3MK05_CONPW</name>
<sequence>MQTFNGDCSLLDSALVIAISDATLISFVIAPILASDAEYVDSNSLSANIHSSHARPPPAQILFLGAPLLETPSLLAPHPFISPDPHHASCYDKSHCNSSSGITCVTGT</sequence>
<gene>
    <name evidence="1" type="ORF">CONPUDRAFT_155681</name>
</gene>
<accession>A0A5M3MK05</accession>
<evidence type="ECO:0000313" key="1">
    <source>
        <dbReference type="EMBL" id="EIW78995.1"/>
    </source>
</evidence>
<protein>
    <submittedName>
        <fullName evidence="1">Uncharacterized protein</fullName>
    </submittedName>
</protein>
<proteinExistence type="predicted"/>
<evidence type="ECO:0000313" key="2">
    <source>
        <dbReference type="Proteomes" id="UP000053558"/>
    </source>
</evidence>
<dbReference type="EMBL" id="JH711581">
    <property type="protein sequence ID" value="EIW78995.1"/>
    <property type="molecule type" value="Genomic_DNA"/>
</dbReference>
<keyword evidence="2" id="KW-1185">Reference proteome</keyword>
<dbReference type="RefSeq" id="XP_007770734.1">
    <property type="nucleotide sequence ID" value="XM_007772544.1"/>
</dbReference>
<comment type="caution">
    <text evidence="1">The sequence shown here is derived from an EMBL/GenBank/DDBJ whole genome shotgun (WGS) entry which is preliminary data.</text>
</comment>